<keyword evidence="3" id="KW-1185">Reference proteome</keyword>
<dbReference type="EMBL" id="JBHSGD010000001">
    <property type="protein sequence ID" value="MFC4651606.1"/>
    <property type="molecule type" value="Genomic_DNA"/>
</dbReference>
<accession>A0ABV9JB30</accession>
<comment type="caution">
    <text evidence="2">The sequence shown here is derived from an EMBL/GenBank/DDBJ whole genome shotgun (WGS) entry which is preliminary data.</text>
</comment>
<protein>
    <submittedName>
        <fullName evidence="2">Uncharacterized protein</fullName>
    </submittedName>
</protein>
<evidence type="ECO:0000313" key="3">
    <source>
        <dbReference type="Proteomes" id="UP001595987"/>
    </source>
</evidence>
<dbReference type="Proteomes" id="UP001595987">
    <property type="component" value="Unassembled WGS sequence"/>
</dbReference>
<reference evidence="3" key="1">
    <citation type="journal article" date="2019" name="Int. J. Syst. Evol. Microbiol.">
        <title>The Global Catalogue of Microorganisms (GCM) 10K type strain sequencing project: providing services to taxonomists for standard genome sequencing and annotation.</title>
        <authorList>
            <consortium name="The Broad Institute Genomics Platform"/>
            <consortium name="The Broad Institute Genome Sequencing Center for Infectious Disease"/>
            <person name="Wu L."/>
            <person name="Ma J."/>
        </authorList>
    </citation>
    <scope>NUCLEOTIDE SEQUENCE [LARGE SCALE GENOMIC DNA]</scope>
    <source>
        <strain evidence="3">CCUG 63287</strain>
    </source>
</reference>
<gene>
    <name evidence="2" type="ORF">ACFO26_01610</name>
</gene>
<evidence type="ECO:0000256" key="1">
    <source>
        <dbReference type="SAM" id="Phobius"/>
    </source>
</evidence>
<keyword evidence="1" id="KW-0812">Transmembrane</keyword>
<feature type="transmembrane region" description="Helical" evidence="1">
    <location>
        <begin position="45"/>
        <end position="71"/>
    </location>
</feature>
<sequence length="133" mass="15644">MKFSSDRYENILGGLSFGYFFVMLLFIILFFPQQSNSTTLNHTSFLFGVISTVVVYLWIGGVIVFGIMIVWQGNKIIKNKKKLRQSEEKIRKSQHSVNNKISHSIINYDKIHEEALKDYQKEQRKYKESEKNE</sequence>
<keyword evidence="1" id="KW-1133">Transmembrane helix</keyword>
<evidence type="ECO:0000313" key="2">
    <source>
        <dbReference type="EMBL" id="MFC4651606.1"/>
    </source>
</evidence>
<dbReference type="RefSeq" id="WP_213534108.1">
    <property type="nucleotide sequence ID" value="NZ_BOVQ01000003.1"/>
</dbReference>
<organism evidence="2 3">
    <name type="scientific">Lactococcus nasutitermitis</name>
    <dbReference type="NCBI Taxonomy" id="1652957"/>
    <lineage>
        <taxon>Bacteria</taxon>
        <taxon>Bacillati</taxon>
        <taxon>Bacillota</taxon>
        <taxon>Bacilli</taxon>
        <taxon>Lactobacillales</taxon>
        <taxon>Streptococcaceae</taxon>
        <taxon>Lactococcus</taxon>
    </lineage>
</organism>
<feature type="transmembrane region" description="Helical" evidence="1">
    <location>
        <begin position="12"/>
        <end position="33"/>
    </location>
</feature>
<name>A0ABV9JB30_9LACT</name>
<keyword evidence="1" id="KW-0472">Membrane</keyword>
<proteinExistence type="predicted"/>